<organism evidence="2 3">
    <name type="scientific">Nocardioides dokdonensis FR1436</name>
    <dbReference type="NCBI Taxonomy" id="1300347"/>
    <lineage>
        <taxon>Bacteria</taxon>
        <taxon>Bacillati</taxon>
        <taxon>Actinomycetota</taxon>
        <taxon>Actinomycetes</taxon>
        <taxon>Propionibacteriales</taxon>
        <taxon>Nocardioidaceae</taxon>
        <taxon>Nocardioides</taxon>
    </lineage>
</organism>
<proteinExistence type="predicted"/>
<keyword evidence="1" id="KW-1133">Transmembrane helix</keyword>
<accession>A0A1A9GPP7</accession>
<feature type="transmembrane region" description="Helical" evidence="1">
    <location>
        <begin position="53"/>
        <end position="74"/>
    </location>
</feature>
<sequence length="112" mass="11261">MGGGLTALLVSACVAGAVLVWVVVETVLGVGADRLRERPSFSVRWQRRPGLRTAGLALLGLGAGAGVLGAAALTGDAAHRGEGLDLVGAATALVLVGVSLLAAWWRLAGRRP</sequence>
<protein>
    <submittedName>
        <fullName evidence="2">Uncharacterized protein</fullName>
    </submittedName>
</protein>
<dbReference type="STRING" id="1300347.I601_3040"/>
<dbReference type="Proteomes" id="UP000077868">
    <property type="component" value="Chromosome"/>
</dbReference>
<feature type="transmembrane region" description="Helical" evidence="1">
    <location>
        <begin position="86"/>
        <end position="107"/>
    </location>
</feature>
<keyword evidence="3" id="KW-1185">Reference proteome</keyword>
<keyword evidence="1" id="KW-0472">Membrane</keyword>
<evidence type="ECO:0000313" key="3">
    <source>
        <dbReference type="Proteomes" id="UP000077868"/>
    </source>
</evidence>
<dbReference type="EMBL" id="CP015079">
    <property type="protein sequence ID" value="ANH39451.1"/>
    <property type="molecule type" value="Genomic_DNA"/>
</dbReference>
<evidence type="ECO:0000313" key="2">
    <source>
        <dbReference type="EMBL" id="ANH39451.1"/>
    </source>
</evidence>
<reference evidence="2 3" key="1">
    <citation type="submission" date="2016-03" db="EMBL/GenBank/DDBJ databases">
        <title>Complete genome sequence of a soil Actinobacterium, Nocardioides dokdonensis FR1436.</title>
        <authorList>
            <person name="Kwon S.-K."/>
            <person name="Kim K."/>
            <person name="Kim J.F."/>
        </authorList>
    </citation>
    <scope>NUCLEOTIDE SEQUENCE [LARGE SCALE GENOMIC DNA]</scope>
    <source>
        <strain evidence="2 3">FR1436</strain>
    </source>
</reference>
<gene>
    <name evidence="2" type="ORF">I601_3040</name>
</gene>
<name>A0A1A9GPP7_9ACTN</name>
<feature type="transmembrane region" description="Helical" evidence="1">
    <location>
        <begin position="6"/>
        <end position="32"/>
    </location>
</feature>
<dbReference type="KEGG" id="ndk:I601_3040"/>
<dbReference type="AlphaFoldDB" id="A0A1A9GPP7"/>
<dbReference type="RefSeq" id="WP_157520201.1">
    <property type="nucleotide sequence ID" value="NZ_CP015079.1"/>
</dbReference>
<keyword evidence="1" id="KW-0812">Transmembrane</keyword>
<evidence type="ECO:0000256" key="1">
    <source>
        <dbReference type="SAM" id="Phobius"/>
    </source>
</evidence>